<comment type="similarity">
    <text evidence="2">Belongs to the IRC6 family.</text>
</comment>
<evidence type="ECO:0000256" key="4">
    <source>
        <dbReference type="ARBA" id="ARBA00022447"/>
    </source>
</evidence>
<dbReference type="PANTHER" id="PTHR28043:SF1">
    <property type="entry name" value="INCREASED RECOMBINATION CENTERS PROTEIN 6"/>
    <property type="match status" value="1"/>
</dbReference>
<evidence type="ECO:0000313" key="5">
    <source>
        <dbReference type="EMBL" id="KAH3682246.1"/>
    </source>
</evidence>
<dbReference type="Gene3D" id="3.40.50.11960">
    <property type="match status" value="1"/>
</dbReference>
<name>A0A9P8TKK0_WICPI</name>
<proteinExistence type="inferred from homology"/>
<accession>A0A9P8TKK0</accession>
<dbReference type="AlphaFoldDB" id="A0A9P8TKK0"/>
<keyword evidence="6" id="KW-1185">Reference proteome</keyword>
<dbReference type="PANTHER" id="PTHR28043">
    <property type="entry name" value="INCREASED RECOMBINATION CENTERS PROTEIN 6"/>
    <property type="match status" value="1"/>
</dbReference>
<keyword evidence="4" id="KW-0160">Chromosomal rearrangement</keyword>
<dbReference type="InterPro" id="IPR034627">
    <property type="entry name" value="Irc6"/>
</dbReference>
<gene>
    <name evidence="5" type="ORF">WICPIJ_006785</name>
</gene>
<evidence type="ECO:0000256" key="3">
    <source>
        <dbReference type="ARBA" id="ARBA00015902"/>
    </source>
</evidence>
<evidence type="ECO:0000256" key="1">
    <source>
        <dbReference type="ARBA" id="ARBA00002976"/>
    </source>
</evidence>
<comment type="function">
    <text evidence="1">Involved in gross chromosomal rearrangements (GCRs) and telomere healing.</text>
</comment>
<reference evidence="5" key="1">
    <citation type="journal article" date="2021" name="Open Biol.">
        <title>Shared evolutionary footprints suggest mitochondrial oxidative damage underlies multiple complex I losses in fungi.</title>
        <authorList>
            <person name="Schikora-Tamarit M.A."/>
            <person name="Marcet-Houben M."/>
            <person name="Nosek J."/>
            <person name="Gabaldon T."/>
        </authorList>
    </citation>
    <scope>NUCLEOTIDE SEQUENCE</scope>
    <source>
        <strain evidence="5">CBS2887</strain>
    </source>
</reference>
<dbReference type="GO" id="GO:0016192">
    <property type="term" value="P:vesicle-mediated transport"/>
    <property type="evidence" value="ECO:0007669"/>
    <property type="project" value="InterPro"/>
</dbReference>
<dbReference type="GO" id="GO:0030674">
    <property type="term" value="F:protein-macromolecule adaptor activity"/>
    <property type="evidence" value="ECO:0007669"/>
    <property type="project" value="TreeGrafter"/>
</dbReference>
<reference evidence="5" key="2">
    <citation type="submission" date="2021-01" db="EMBL/GenBank/DDBJ databases">
        <authorList>
            <person name="Schikora-Tamarit M.A."/>
        </authorList>
    </citation>
    <scope>NUCLEOTIDE SEQUENCE</scope>
    <source>
        <strain evidence="5">CBS2887</strain>
    </source>
</reference>
<protein>
    <recommendedName>
        <fullName evidence="3">Increased recombination centers protein 6</fullName>
    </recommendedName>
</protein>
<dbReference type="Proteomes" id="UP000774326">
    <property type="component" value="Unassembled WGS sequence"/>
</dbReference>
<comment type="caution">
    <text evidence="5">The sequence shown here is derived from an EMBL/GenBank/DDBJ whole genome shotgun (WGS) entry which is preliminary data.</text>
</comment>
<evidence type="ECO:0000256" key="2">
    <source>
        <dbReference type="ARBA" id="ARBA00007973"/>
    </source>
</evidence>
<dbReference type="OrthoDB" id="10610596at2759"/>
<dbReference type="EMBL" id="JAEUBG010003834">
    <property type="protein sequence ID" value="KAH3682246.1"/>
    <property type="molecule type" value="Genomic_DNA"/>
</dbReference>
<evidence type="ECO:0000313" key="6">
    <source>
        <dbReference type="Proteomes" id="UP000774326"/>
    </source>
</evidence>
<sequence length="254" mass="29470">MPPSDRALFISPRDSSTSSIDTLISKLFPDQTITNDPSQVIQLHTKYYQTLFTALSDQYDTISSYLNEFCDDEVKVLRDVMKILILIVDDLQKVSIDELINVSQRFEIDGNDDINLIIYLTSEKDTKLEVNQLRDKLLDAEIYNWEIITTYQETQGERYGVERLREAIDAAPWGMEEGDQSVDVEDIFGPLKLEAKDQEEEEEEEEVGEQFKDIDIMTLVSQIQNFKDHITDLTTITETEKHERIMKFINNLNI</sequence>
<organism evidence="5 6">
    <name type="scientific">Wickerhamomyces pijperi</name>
    <name type="common">Yeast</name>
    <name type="synonym">Pichia pijperi</name>
    <dbReference type="NCBI Taxonomy" id="599730"/>
    <lineage>
        <taxon>Eukaryota</taxon>
        <taxon>Fungi</taxon>
        <taxon>Dikarya</taxon>
        <taxon>Ascomycota</taxon>
        <taxon>Saccharomycotina</taxon>
        <taxon>Saccharomycetes</taxon>
        <taxon>Phaffomycetales</taxon>
        <taxon>Wickerhamomycetaceae</taxon>
        <taxon>Wickerhamomyces</taxon>
    </lineage>
</organism>